<gene>
    <name evidence="1" type="ORF">O5404_05115</name>
</gene>
<dbReference type="AlphaFoldDB" id="A0AAX3JP49"/>
<evidence type="ECO:0000313" key="1">
    <source>
        <dbReference type="EMBL" id="WAZ72403.1"/>
    </source>
</evidence>
<keyword evidence="1" id="KW-0614">Plasmid</keyword>
<evidence type="ECO:0008006" key="3">
    <source>
        <dbReference type="Google" id="ProtNLM"/>
    </source>
</evidence>
<dbReference type="Proteomes" id="UP001164513">
    <property type="component" value="Plasmid pZSt-lp72"/>
</dbReference>
<organism evidence="1 2">
    <name type="scientific">Borrelia miyamotoi</name>
    <dbReference type="NCBI Taxonomy" id="47466"/>
    <lineage>
        <taxon>Bacteria</taxon>
        <taxon>Pseudomonadati</taxon>
        <taxon>Spirochaetota</taxon>
        <taxon>Spirochaetia</taxon>
        <taxon>Spirochaetales</taxon>
        <taxon>Borreliaceae</taxon>
        <taxon>Borrelia</taxon>
    </lineage>
</organism>
<dbReference type="EMBL" id="CP114722">
    <property type="protein sequence ID" value="WAZ72403.1"/>
    <property type="molecule type" value="Genomic_DNA"/>
</dbReference>
<evidence type="ECO:0000313" key="2">
    <source>
        <dbReference type="Proteomes" id="UP001164513"/>
    </source>
</evidence>
<reference evidence="1" key="1">
    <citation type="submission" date="2022-12" db="EMBL/GenBank/DDBJ databases">
        <title>B. miyamotoi WGS.</title>
        <authorList>
            <person name="Gabriele M."/>
            <person name="Kuleshov K.V."/>
            <person name="Hepner S."/>
            <person name="Hoornstra D."/>
            <person name="Hovius J.W."/>
            <person name="Platonov A.E."/>
            <person name="Fingerle V."/>
            <person name="Strube C."/>
        </authorList>
    </citation>
    <scope>NUCLEOTIDE SEQUENCE</scope>
    <source>
        <strain evidence="1">ZStruIII14-9</strain>
        <plasmid evidence="1">pZSt-lp72</plasmid>
    </source>
</reference>
<dbReference type="RefSeq" id="WP_269512198.1">
    <property type="nucleotide sequence ID" value="NZ_CP044784.2"/>
</dbReference>
<dbReference type="PROSITE" id="PS51257">
    <property type="entry name" value="PROKAR_LIPOPROTEIN"/>
    <property type="match status" value="1"/>
</dbReference>
<protein>
    <recommendedName>
        <fullName evidence="3">Lipoprotein</fullName>
    </recommendedName>
</protein>
<geneLocation type="plasmid" evidence="1 2">
    <name>pZSt-lp72</name>
</geneLocation>
<name>A0AAX3JP49_9SPIR</name>
<accession>A0AAX3JP49</accession>
<sequence length="88" mass="10572">MKYNIFVLLALTSLIACRQHLIKEDIKIKAYKSIEKKQKTIHKKLKKIPKNAKKNLEKEKKIQQIKNEIRQLKQLIGPDNIKQYKYRL</sequence>
<proteinExistence type="predicted"/>